<reference evidence="8" key="1">
    <citation type="submission" date="2022-11" db="UniProtKB">
        <authorList>
            <consortium name="WormBaseParasite"/>
        </authorList>
    </citation>
    <scope>IDENTIFICATION</scope>
</reference>
<dbReference type="WBParaSite" id="jg8323">
    <property type="protein sequence ID" value="jg8323"/>
    <property type="gene ID" value="jg8323"/>
</dbReference>
<feature type="domain" description="Methionyl/Leucyl tRNA synthetase" evidence="6">
    <location>
        <begin position="7"/>
        <end position="166"/>
    </location>
</feature>
<evidence type="ECO:0000256" key="4">
    <source>
        <dbReference type="ARBA" id="ARBA00022917"/>
    </source>
</evidence>
<evidence type="ECO:0000256" key="5">
    <source>
        <dbReference type="ARBA" id="ARBA00023146"/>
    </source>
</evidence>
<dbReference type="GO" id="GO:0004825">
    <property type="term" value="F:methionine-tRNA ligase activity"/>
    <property type="evidence" value="ECO:0007669"/>
    <property type="project" value="InterPro"/>
</dbReference>
<proteinExistence type="predicted"/>
<dbReference type="PANTHER" id="PTHR43326">
    <property type="entry name" value="METHIONYL-TRNA SYNTHETASE"/>
    <property type="match status" value="1"/>
</dbReference>
<keyword evidence="3" id="KW-0067">ATP-binding</keyword>
<evidence type="ECO:0000313" key="7">
    <source>
        <dbReference type="Proteomes" id="UP000887574"/>
    </source>
</evidence>
<dbReference type="InterPro" id="IPR015413">
    <property type="entry name" value="Methionyl/Leucyl_tRNA_Synth"/>
</dbReference>
<dbReference type="SUPFAM" id="SSF52374">
    <property type="entry name" value="Nucleotidylyl transferase"/>
    <property type="match status" value="1"/>
</dbReference>
<dbReference type="InterPro" id="IPR023457">
    <property type="entry name" value="Met-tRNA_synth_2"/>
</dbReference>
<dbReference type="AlphaFoldDB" id="A0A915EQM0"/>
<dbReference type="Gene3D" id="2.170.220.10">
    <property type="match status" value="1"/>
</dbReference>
<keyword evidence="5" id="KW-0030">Aminoacyl-tRNA synthetase</keyword>
<protein>
    <submittedName>
        <fullName evidence="8">Methionyl/Leucyl tRNA synthetase domain-containing protein</fullName>
    </submittedName>
</protein>
<evidence type="ECO:0000313" key="8">
    <source>
        <dbReference type="WBParaSite" id="jg8323"/>
    </source>
</evidence>
<name>A0A915EQM0_9BILA</name>
<dbReference type="GO" id="GO:0006431">
    <property type="term" value="P:methionyl-tRNA aminoacylation"/>
    <property type="evidence" value="ECO:0007669"/>
    <property type="project" value="TreeGrafter"/>
</dbReference>
<dbReference type="PANTHER" id="PTHR43326:SF1">
    <property type="entry name" value="METHIONINE--TRNA LIGASE, MITOCHONDRIAL"/>
    <property type="match status" value="1"/>
</dbReference>
<dbReference type="InterPro" id="IPR014729">
    <property type="entry name" value="Rossmann-like_a/b/a_fold"/>
</dbReference>
<organism evidence="7 8">
    <name type="scientific">Ditylenchus dipsaci</name>
    <dbReference type="NCBI Taxonomy" id="166011"/>
    <lineage>
        <taxon>Eukaryota</taxon>
        <taxon>Metazoa</taxon>
        <taxon>Ecdysozoa</taxon>
        <taxon>Nematoda</taxon>
        <taxon>Chromadorea</taxon>
        <taxon>Rhabditida</taxon>
        <taxon>Tylenchina</taxon>
        <taxon>Tylenchomorpha</taxon>
        <taxon>Sphaerularioidea</taxon>
        <taxon>Anguinidae</taxon>
        <taxon>Anguininae</taxon>
        <taxon>Ditylenchus</taxon>
    </lineage>
</organism>
<evidence type="ECO:0000256" key="1">
    <source>
        <dbReference type="ARBA" id="ARBA00022598"/>
    </source>
</evidence>
<evidence type="ECO:0000259" key="6">
    <source>
        <dbReference type="Pfam" id="PF09334"/>
    </source>
</evidence>
<keyword evidence="7" id="KW-1185">Reference proteome</keyword>
<keyword evidence="4" id="KW-0648">Protein biosynthesis</keyword>
<dbReference type="GO" id="GO:0005524">
    <property type="term" value="F:ATP binding"/>
    <property type="evidence" value="ECO:0007669"/>
    <property type="project" value="UniProtKB-KW"/>
</dbReference>
<evidence type="ECO:0000256" key="3">
    <source>
        <dbReference type="ARBA" id="ARBA00022840"/>
    </source>
</evidence>
<keyword evidence="2" id="KW-0547">Nucleotide-binding</keyword>
<evidence type="ECO:0000256" key="2">
    <source>
        <dbReference type="ARBA" id="ARBA00022741"/>
    </source>
</evidence>
<dbReference type="Proteomes" id="UP000887574">
    <property type="component" value="Unplaced"/>
</dbReference>
<dbReference type="Pfam" id="PF09334">
    <property type="entry name" value="tRNA-synt_1g"/>
    <property type="match status" value="1"/>
</dbReference>
<sequence length="190" mass="21953">MFYSNKFITVPAFYANADPHLGHLYSATLGDVSRRWELLKNDENRVKNMAEKIAGKPSIFSVGLDEHGSKIEAAARLAGMEPQQHCDVYYKNFEKMFKTFNISYTHFVRTSQESHKTAVNHFWRKLQSTGSIYKDNYEGWYSTVDECFYGDKEVDCVTDEATGTQQHVAIETKSSVTFVKEQNYMFDYKS</sequence>
<accession>A0A915EQM0</accession>
<dbReference type="Gene3D" id="3.40.50.620">
    <property type="entry name" value="HUPs"/>
    <property type="match status" value="1"/>
</dbReference>
<keyword evidence="1" id="KW-0436">Ligase</keyword>